<evidence type="ECO:0000256" key="3">
    <source>
        <dbReference type="ARBA" id="ARBA00022723"/>
    </source>
</evidence>
<dbReference type="Gene3D" id="3.90.180.10">
    <property type="entry name" value="Medium-chain alcohol dehydrogenases, catalytic domain"/>
    <property type="match status" value="1"/>
</dbReference>
<dbReference type="PROSITE" id="PS00059">
    <property type="entry name" value="ADH_ZINC"/>
    <property type="match status" value="1"/>
</dbReference>
<dbReference type="InterPro" id="IPR011032">
    <property type="entry name" value="GroES-like_sf"/>
</dbReference>
<evidence type="ECO:0000256" key="1">
    <source>
        <dbReference type="ARBA" id="ARBA00001947"/>
    </source>
</evidence>
<accession>A0A0F7TEJ3</accession>
<dbReference type="InterPro" id="IPR020843">
    <property type="entry name" value="ER"/>
</dbReference>
<keyword evidence="5" id="KW-0560">Oxidoreductase</keyword>
<proteinExistence type="inferred from homology"/>
<dbReference type="EMBL" id="CDHK01000001">
    <property type="protein sequence ID" value="CEJ55189.1"/>
    <property type="molecule type" value="Genomic_DNA"/>
</dbReference>
<dbReference type="SUPFAM" id="SSF50129">
    <property type="entry name" value="GroES-like"/>
    <property type="match status" value="1"/>
</dbReference>
<sequence>MRAFQFADVSKGLQLRDIPIPKPGKGQVLVQVLATGLCHTDCNVISGKDDMLLSKRPVTLGHEIAGVIVDLGPDVTDFCIHERIVSAIAISHPVTLQEVLTTAGIGYDGGYAEYVIINIEKAVRIPDCVTFAQAAVATDAVATAYHAVVVEAQASPSSTIAIIGLGGLGLSGVQLASHMGAKVYGIDISPNKYLPALESGALVCVKSLDKLSGITFDAIVDFAGTGTTTAAAVTAVKPGGRIVLVGLAAKETTLNTYELVARGVSLKGSAGSSVDEVAKVLDLIADGKIQPLLEEIPFADIAKGLDRLTKGDTLGRLYANPRKT</sequence>
<keyword evidence="9" id="KW-1185">Reference proteome</keyword>
<dbReference type="PANTHER" id="PTHR42940:SF8">
    <property type="entry name" value="VACUOLAR PROTEIN SORTING-ASSOCIATED PROTEIN 11"/>
    <property type="match status" value="1"/>
</dbReference>
<dbReference type="Proteomes" id="UP000042958">
    <property type="component" value="Unassembled WGS sequence"/>
</dbReference>
<dbReference type="PANTHER" id="PTHR42940">
    <property type="entry name" value="ALCOHOL DEHYDROGENASE 1-RELATED"/>
    <property type="match status" value="1"/>
</dbReference>
<evidence type="ECO:0000313" key="8">
    <source>
        <dbReference type="EMBL" id="CEJ55189.1"/>
    </source>
</evidence>
<reference evidence="9" key="1">
    <citation type="journal article" date="2015" name="Genome Announc.">
        <title>Draft genome sequence of the fungus Penicillium brasilianum MG11.</title>
        <authorList>
            <person name="Horn F."/>
            <person name="Linde J."/>
            <person name="Mattern D.J."/>
            <person name="Walther G."/>
            <person name="Guthke R."/>
            <person name="Brakhage A.A."/>
            <person name="Valiante V."/>
        </authorList>
    </citation>
    <scope>NUCLEOTIDE SEQUENCE [LARGE SCALE GENOMIC DNA]</scope>
    <source>
        <strain evidence="9">MG11</strain>
    </source>
</reference>
<evidence type="ECO:0000259" key="7">
    <source>
        <dbReference type="SMART" id="SM00829"/>
    </source>
</evidence>
<dbReference type="STRING" id="104259.A0A0F7TEJ3"/>
<keyword evidence="3 6" id="KW-0479">Metal-binding</keyword>
<dbReference type="Pfam" id="PF08240">
    <property type="entry name" value="ADH_N"/>
    <property type="match status" value="1"/>
</dbReference>
<comment type="cofactor">
    <cofactor evidence="1 6">
        <name>Zn(2+)</name>
        <dbReference type="ChEBI" id="CHEBI:29105"/>
    </cofactor>
</comment>
<gene>
    <name evidence="8" type="ORF">PMG11_01458</name>
</gene>
<dbReference type="OrthoDB" id="1879366at2759"/>
<evidence type="ECO:0000256" key="5">
    <source>
        <dbReference type="ARBA" id="ARBA00023002"/>
    </source>
</evidence>
<dbReference type="InterPro" id="IPR036291">
    <property type="entry name" value="NAD(P)-bd_dom_sf"/>
</dbReference>
<dbReference type="CDD" id="cd08254">
    <property type="entry name" value="hydroxyacyl_CoA_DH"/>
    <property type="match status" value="1"/>
</dbReference>
<dbReference type="GO" id="GO:0016491">
    <property type="term" value="F:oxidoreductase activity"/>
    <property type="evidence" value="ECO:0007669"/>
    <property type="project" value="UniProtKB-KW"/>
</dbReference>
<evidence type="ECO:0000256" key="4">
    <source>
        <dbReference type="ARBA" id="ARBA00022833"/>
    </source>
</evidence>
<dbReference type="AlphaFoldDB" id="A0A0F7TEJ3"/>
<evidence type="ECO:0000256" key="2">
    <source>
        <dbReference type="ARBA" id="ARBA00008072"/>
    </source>
</evidence>
<keyword evidence="4 6" id="KW-0862">Zinc</keyword>
<dbReference type="InterPro" id="IPR002328">
    <property type="entry name" value="ADH_Zn_CS"/>
</dbReference>
<feature type="domain" description="Enoyl reductase (ER)" evidence="7">
    <location>
        <begin position="8"/>
        <end position="319"/>
    </location>
</feature>
<name>A0A0F7TEJ3_PENBI</name>
<protein>
    <recommendedName>
        <fullName evidence="7">Enoyl reductase (ER) domain-containing protein</fullName>
    </recommendedName>
</protein>
<dbReference type="GO" id="GO:0008270">
    <property type="term" value="F:zinc ion binding"/>
    <property type="evidence" value="ECO:0007669"/>
    <property type="project" value="InterPro"/>
</dbReference>
<evidence type="ECO:0000313" key="9">
    <source>
        <dbReference type="Proteomes" id="UP000042958"/>
    </source>
</evidence>
<dbReference type="SMART" id="SM00829">
    <property type="entry name" value="PKS_ER"/>
    <property type="match status" value="1"/>
</dbReference>
<dbReference type="InterPro" id="IPR013149">
    <property type="entry name" value="ADH-like_C"/>
</dbReference>
<comment type="similarity">
    <text evidence="2 6">Belongs to the zinc-containing alcohol dehydrogenase family.</text>
</comment>
<organism evidence="8 9">
    <name type="scientific">Penicillium brasilianum</name>
    <dbReference type="NCBI Taxonomy" id="104259"/>
    <lineage>
        <taxon>Eukaryota</taxon>
        <taxon>Fungi</taxon>
        <taxon>Dikarya</taxon>
        <taxon>Ascomycota</taxon>
        <taxon>Pezizomycotina</taxon>
        <taxon>Eurotiomycetes</taxon>
        <taxon>Eurotiomycetidae</taxon>
        <taxon>Eurotiales</taxon>
        <taxon>Aspergillaceae</taxon>
        <taxon>Penicillium</taxon>
    </lineage>
</organism>
<dbReference type="SUPFAM" id="SSF51735">
    <property type="entry name" value="NAD(P)-binding Rossmann-fold domains"/>
    <property type="match status" value="1"/>
</dbReference>
<evidence type="ECO:0000256" key="6">
    <source>
        <dbReference type="RuleBase" id="RU361277"/>
    </source>
</evidence>
<dbReference type="Gene3D" id="3.40.50.720">
    <property type="entry name" value="NAD(P)-binding Rossmann-like Domain"/>
    <property type="match status" value="1"/>
</dbReference>
<dbReference type="Pfam" id="PF00107">
    <property type="entry name" value="ADH_zinc_N"/>
    <property type="match status" value="1"/>
</dbReference>
<dbReference type="InterPro" id="IPR013154">
    <property type="entry name" value="ADH-like_N"/>
</dbReference>